<dbReference type="EMBL" id="JAMSHJ010000006">
    <property type="protein sequence ID" value="KAI5396195.1"/>
    <property type="molecule type" value="Genomic_DNA"/>
</dbReference>
<evidence type="ECO:0000259" key="2">
    <source>
        <dbReference type="Pfam" id="PF14432"/>
    </source>
</evidence>
<sequence>MEVCICTKGTLEYDMLRFGYLDFASVFYRMRLKILKEGNQVFRFGTHDVVVLKLNKADLGSPALGQGVVYRLKESSITVAFDDIPEDGLNNPLRLKKIANEVTYHMMKEALVQLSKGVHKGTAYDLIPVLFGERQPRSPIRIFKNLRGITEREIIVRDSNRFHHFKDGICSCGKMRLMGMCAQSFENLSAIRQWRIVPFYRRLNAFQQARSSERFGTHDVVVLKLNKADLGSPALGQGVVYRLKESSITVAFDDIPEDGLNNPLRLKKIANEVTYHMMKEALVQLSKGVHKGTAYDLIPVLFGERQPRSPIRIFKNLRGITEREIIVRDSNRFHHFKDGICSCGDYCCFIATLSSKQDNSICSVSHVATFISPSPEPLHSPVFLLYQIVRQFLAPGISCSVIFQPPSPKIQDEALAVTVSPETNKEAQV</sequence>
<proteinExistence type="inferred from homology"/>
<gene>
    <name evidence="3" type="ORF">KIW84_062410</name>
</gene>
<dbReference type="InterPro" id="IPR032867">
    <property type="entry name" value="DYW_dom"/>
</dbReference>
<dbReference type="GO" id="GO:0008270">
    <property type="term" value="F:zinc ion binding"/>
    <property type="evidence" value="ECO:0007669"/>
    <property type="project" value="InterPro"/>
</dbReference>
<dbReference type="Pfam" id="PF14432">
    <property type="entry name" value="DYW_deaminase"/>
    <property type="match status" value="2"/>
</dbReference>
<comment type="similarity">
    <text evidence="1">Belongs to the PPR family. PCMP-H subfamily.</text>
</comment>
<name>A0A9D4W5S0_PEA</name>
<evidence type="ECO:0000313" key="4">
    <source>
        <dbReference type="Proteomes" id="UP001058974"/>
    </source>
</evidence>
<feature type="domain" description="DYW" evidence="2">
    <location>
        <begin position="142"/>
        <end position="174"/>
    </location>
</feature>
<evidence type="ECO:0000313" key="3">
    <source>
        <dbReference type="EMBL" id="KAI5396195.1"/>
    </source>
</evidence>
<comment type="caution">
    <text evidence="3">The sequence shown here is derived from an EMBL/GenBank/DDBJ whole genome shotgun (WGS) entry which is preliminary data.</text>
</comment>
<dbReference type="Gene3D" id="2.40.30.270">
    <property type="match status" value="2"/>
</dbReference>
<dbReference type="Proteomes" id="UP001058974">
    <property type="component" value="Chromosome 6"/>
</dbReference>
<dbReference type="Gramene" id="Psat06G0241000-T1">
    <property type="protein sequence ID" value="KAI5396195.1"/>
    <property type="gene ID" value="KIW84_062410"/>
</dbReference>
<dbReference type="AlphaFoldDB" id="A0A9D4W5S0"/>
<organism evidence="3 4">
    <name type="scientific">Pisum sativum</name>
    <name type="common">Garden pea</name>
    <name type="synonym">Lathyrus oleraceus</name>
    <dbReference type="NCBI Taxonomy" id="3888"/>
    <lineage>
        <taxon>Eukaryota</taxon>
        <taxon>Viridiplantae</taxon>
        <taxon>Streptophyta</taxon>
        <taxon>Embryophyta</taxon>
        <taxon>Tracheophyta</taxon>
        <taxon>Spermatophyta</taxon>
        <taxon>Magnoliopsida</taxon>
        <taxon>eudicotyledons</taxon>
        <taxon>Gunneridae</taxon>
        <taxon>Pentapetalae</taxon>
        <taxon>rosids</taxon>
        <taxon>fabids</taxon>
        <taxon>Fabales</taxon>
        <taxon>Fabaceae</taxon>
        <taxon>Papilionoideae</taxon>
        <taxon>50 kb inversion clade</taxon>
        <taxon>NPAAA clade</taxon>
        <taxon>Hologalegina</taxon>
        <taxon>IRL clade</taxon>
        <taxon>Fabeae</taxon>
        <taxon>Lathyrus</taxon>
    </lineage>
</organism>
<reference evidence="3 4" key="1">
    <citation type="journal article" date="2022" name="Nat. Genet.">
        <title>Improved pea reference genome and pan-genome highlight genomic features and evolutionary characteristics.</title>
        <authorList>
            <person name="Yang T."/>
            <person name="Liu R."/>
            <person name="Luo Y."/>
            <person name="Hu S."/>
            <person name="Wang D."/>
            <person name="Wang C."/>
            <person name="Pandey M.K."/>
            <person name="Ge S."/>
            <person name="Xu Q."/>
            <person name="Li N."/>
            <person name="Li G."/>
            <person name="Huang Y."/>
            <person name="Saxena R.K."/>
            <person name="Ji Y."/>
            <person name="Li M."/>
            <person name="Yan X."/>
            <person name="He Y."/>
            <person name="Liu Y."/>
            <person name="Wang X."/>
            <person name="Xiang C."/>
            <person name="Varshney R.K."/>
            <person name="Ding H."/>
            <person name="Gao S."/>
            <person name="Zong X."/>
        </authorList>
    </citation>
    <scope>NUCLEOTIDE SEQUENCE [LARGE SCALE GENOMIC DNA]</scope>
    <source>
        <strain evidence="3 4">cv. Zhongwan 6</strain>
    </source>
</reference>
<evidence type="ECO:0000256" key="1">
    <source>
        <dbReference type="ARBA" id="ARBA00006643"/>
    </source>
</evidence>
<protein>
    <recommendedName>
        <fullName evidence="2">DYW domain-containing protein</fullName>
    </recommendedName>
</protein>
<accession>A0A9D4W5S0</accession>
<keyword evidence="4" id="KW-1185">Reference proteome</keyword>
<feature type="domain" description="DYW" evidence="2">
    <location>
        <begin position="313"/>
        <end position="346"/>
    </location>
</feature>